<dbReference type="PANTHER" id="PTHR21266">
    <property type="entry name" value="IRON-SULFUR DOMAIN CONTAINING PROTEIN"/>
    <property type="match status" value="1"/>
</dbReference>
<keyword evidence="5" id="KW-0411">Iron-sulfur</keyword>
<evidence type="ECO:0000313" key="8">
    <source>
        <dbReference type="Proteomes" id="UP000323105"/>
    </source>
</evidence>
<dbReference type="PANTHER" id="PTHR21266:SF60">
    <property type="entry name" value="3-KETOSTEROID-9-ALPHA-MONOOXYGENASE, OXYGENASE COMPONENT"/>
    <property type="match status" value="1"/>
</dbReference>
<gene>
    <name evidence="7" type="ORF">CTTA_2449</name>
</gene>
<dbReference type="GO" id="GO:0016491">
    <property type="term" value="F:oxidoreductase activity"/>
    <property type="evidence" value="ECO:0007669"/>
    <property type="project" value="UniProtKB-KW"/>
</dbReference>
<proteinExistence type="predicted"/>
<keyword evidence="4" id="KW-0408">Iron</keyword>
<comment type="caution">
    <text evidence="7">The sequence shown here is derived from an EMBL/GenBank/DDBJ whole genome shotgun (WGS) entry which is preliminary data.</text>
</comment>
<dbReference type="InterPro" id="IPR044043">
    <property type="entry name" value="VanA_C_cat"/>
</dbReference>
<dbReference type="InterPro" id="IPR036922">
    <property type="entry name" value="Rieske_2Fe-2S_sf"/>
</dbReference>
<dbReference type="Proteomes" id="UP000323105">
    <property type="component" value="Unassembled WGS sequence"/>
</dbReference>
<keyword evidence="3" id="KW-0560">Oxidoreductase</keyword>
<dbReference type="AlphaFoldDB" id="A0A5A7MEY0"/>
<dbReference type="SUPFAM" id="SSF50022">
    <property type="entry name" value="ISP domain"/>
    <property type="match status" value="1"/>
</dbReference>
<organism evidence="7 8">
    <name type="scientific">Comamonas testosteroni</name>
    <name type="common">Pseudomonas testosteroni</name>
    <dbReference type="NCBI Taxonomy" id="285"/>
    <lineage>
        <taxon>Bacteria</taxon>
        <taxon>Pseudomonadati</taxon>
        <taxon>Pseudomonadota</taxon>
        <taxon>Betaproteobacteria</taxon>
        <taxon>Burkholderiales</taxon>
        <taxon>Comamonadaceae</taxon>
        <taxon>Comamonas</taxon>
    </lineage>
</organism>
<dbReference type="CDD" id="cd08878">
    <property type="entry name" value="RHO_alpha_C_DMO-like"/>
    <property type="match status" value="1"/>
</dbReference>
<dbReference type="SUPFAM" id="SSF55961">
    <property type="entry name" value="Bet v1-like"/>
    <property type="match status" value="1"/>
</dbReference>
<dbReference type="GO" id="GO:0046872">
    <property type="term" value="F:metal ion binding"/>
    <property type="evidence" value="ECO:0007669"/>
    <property type="project" value="UniProtKB-KW"/>
</dbReference>
<evidence type="ECO:0000256" key="2">
    <source>
        <dbReference type="ARBA" id="ARBA00022723"/>
    </source>
</evidence>
<dbReference type="PROSITE" id="PS51296">
    <property type="entry name" value="RIESKE"/>
    <property type="match status" value="1"/>
</dbReference>
<dbReference type="Gene3D" id="3.90.380.10">
    <property type="entry name" value="Naphthalene 1,2-dioxygenase Alpha Subunit, Chain A, domain 1"/>
    <property type="match status" value="1"/>
</dbReference>
<feature type="domain" description="Rieske" evidence="6">
    <location>
        <begin position="7"/>
        <end position="111"/>
    </location>
</feature>
<dbReference type="Pfam" id="PF19112">
    <property type="entry name" value="VanA_C"/>
    <property type="match status" value="1"/>
</dbReference>
<dbReference type="Gene3D" id="2.102.10.10">
    <property type="entry name" value="Rieske [2Fe-2S] iron-sulphur domain"/>
    <property type="match status" value="1"/>
</dbReference>
<evidence type="ECO:0000256" key="3">
    <source>
        <dbReference type="ARBA" id="ARBA00023002"/>
    </source>
</evidence>
<keyword evidence="1" id="KW-0001">2Fe-2S</keyword>
<evidence type="ECO:0000259" key="6">
    <source>
        <dbReference type="PROSITE" id="PS51296"/>
    </source>
</evidence>
<dbReference type="InterPro" id="IPR050584">
    <property type="entry name" value="Cholesterol_7-desaturase"/>
</dbReference>
<dbReference type="Pfam" id="PF00355">
    <property type="entry name" value="Rieske"/>
    <property type="match status" value="1"/>
</dbReference>
<sequence length="356" mass="40617">MFIRNCWYVAAWDYEVQSEGFLSRTITNTPLIFWRDAQGEIIAMQDRCCHRGAKLSKGRLEDGGNCVRCMYHGLVFDRTGQCVSAPAQDRIPPQVRIRTYPVVQQHRWVWIWMGDPEKADRSLIPDTQWLDHPEWRSLPGYLHYDVNYLLIVDNLLDFSHLPFVHPTTLGGSPDYAAVLPKVQRLDRGVRLSKWVPNTQPPPYSAKYSNYAVGAPVDRWMYYDFLVPGVLLMDSGMMPAGTGGQDRHRENAIAFRGCQALTPETESSTHYFFAHPHNFLIDRPEVTQEIHAGVIQAFEEDRDMITAQHENLAQDPGFKMVPLSVDAALSQFRWVVDRLIKSEQPAEGERGKSSVAA</sequence>
<reference evidence="7 8" key="1">
    <citation type="journal article" date="2019" name="Microbiol. Resour. Announc.">
        <title>Draft Genome Sequence of Comamonas testosteroni TA441, a Bacterium That Has a Cryptic Phenol Degradation Gene Cluster.</title>
        <authorList>
            <person name="Arai H."/>
            <person name="Ishii M."/>
        </authorList>
    </citation>
    <scope>NUCLEOTIDE SEQUENCE [LARGE SCALE GENOMIC DNA]</scope>
    <source>
        <strain evidence="7 8">TA441</strain>
    </source>
</reference>
<dbReference type="RefSeq" id="WP_149355633.1">
    <property type="nucleotide sequence ID" value="NZ_BKBW01000004.1"/>
</dbReference>
<name>A0A5A7MEY0_COMTE</name>
<dbReference type="InterPro" id="IPR017941">
    <property type="entry name" value="Rieske_2Fe-2S"/>
</dbReference>
<protein>
    <submittedName>
        <fullName evidence="7">(2Fe-2S)-binding protein</fullName>
    </submittedName>
</protein>
<dbReference type="EMBL" id="BKBW01000004">
    <property type="protein sequence ID" value="GEQ75444.1"/>
    <property type="molecule type" value="Genomic_DNA"/>
</dbReference>
<keyword evidence="2" id="KW-0479">Metal-binding</keyword>
<evidence type="ECO:0000313" key="7">
    <source>
        <dbReference type="EMBL" id="GEQ75444.1"/>
    </source>
</evidence>
<evidence type="ECO:0000256" key="4">
    <source>
        <dbReference type="ARBA" id="ARBA00023004"/>
    </source>
</evidence>
<dbReference type="GO" id="GO:0051537">
    <property type="term" value="F:2 iron, 2 sulfur cluster binding"/>
    <property type="evidence" value="ECO:0007669"/>
    <property type="project" value="UniProtKB-KW"/>
</dbReference>
<evidence type="ECO:0000256" key="5">
    <source>
        <dbReference type="ARBA" id="ARBA00023014"/>
    </source>
</evidence>
<accession>A0A5A7MEY0</accession>
<evidence type="ECO:0000256" key="1">
    <source>
        <dbReference type="ARBA" id="ARBA00022714"/>
    </source>
</evidence>